<proteinExistence type="predicted"/>
<organism evidence="2 3">
    <name type="scientific">Tenggerimyces flavus</name>
    <dbReference type="NCBI Taxonomy" id="1708749"/>
    <lineage>
        <taxon>Bacteria</taxon>
        <taxon>Bacillati</taxon>
        <taxon>Actinomycetota</taxon>
        <taxon>Actinomycetes</taxon>
        <taxon>Propionibacteriales</taxon>
        <taxon>Nocardioidaceae</taxon>
        <taxon>Tenggerimyces</taxon>
    </lineage>
</organism>
<comment type="caution">
    <text evidence="2">The sequence shown here is derived from an EMBL/GenBank/DDBJ whole genome shotgun (WGS) entry which is preliminary data.</text>
</comment>
<feature type="domain" description="YcaO" evidence="1">
    <location>
        <begin position="56"/>
        <end position="413"/>
    </location>
</feature>
<dbReference type="InterPro" id="IPR027624">
    <property type="entry name" value="TOMM_cyclo_SagD"/>
</dbReference>
<dbReference type="PANTHER" id="PTHR37809">
    <property type="entry name" value="RIBOSOMAL PROTEIN S12 METHYLTHIOTRANSFERASE ACCESSORY FACTOR YCAO"/>
    <property type="match status" value="1"/>
</dbReference>
<evidence type="ECO:0000259" key="1">
    <source>
        <dbReference type="PROSITE" id="PS51664"/>
    </source>
</evidence>
<keyword evidence="3" id="KW-1185">Reference proteome</keyword>
<protein>
    <submittedName>
        <fullName evidence="2">YcaO-like family protein</fullName>
    </submittedName>
</protein>
<evidence type="ECO:0000313" key="2">
    <source>
        <dbReference type="EMBL" id="MFC3759520.1"/>
    </source>
</evidence>
<dbReference type="InterPro" id="IPR003776">
    <property type="entry name" value="YcaO-like_dom"/>
</dbReference>
<reference evidence="3" key="1">
    <citation type="journal article" date="2019" name="Int. J. Syst. Evol. Microbiol.">
        <title>The Global Catalogue of Microorganisms (GCM) 10K type strain sequencing project: providing services to taxonomists for standard genome sequencing and annotation.</title>
        <authorList>
            <consortium name="The Broad Institute Genomics Platform"/>
            <consortium name="The Broad Institute Genome Sequencing Center for Infectious Disease"/>
            <person name="Wu L."/>
            <person name="Ma J."/>
        </authorList>
    </citation>
    <scope>NUCLEOTIDE SEQUENCE [LARGE SCALE GENOMIC DNA]</scope>
    <source>
        <strain evidence="3">CGMCC 4.7241</strain>
    </source>
</reference>
<dbReference type="Gene3D" id="3.30.160.660">
    <property type="match status" value="1"/>
</dbReference>
<sequence length="413" mass="45086">MNTSYPRMVSARTGLVRRVVSEEVPAHFPRSFSFFTAVLSDTARWSRWASDSTGAGYAFGDPQAAVDAAVGEAAERYCGNLVPPDLLVASHAELPSPAVDPEELALFSKAQYEEPGFPFVPFTRDLPVSWAVGRDLRTGAEVLVPASLVWVSHPLSVGPRVNPVMQAGLAAGATRADAERGGLAEVIERDTMTMAWAGRRPLRIVQPPRWLERLAGRMEVRFLEFPNEFGALVVGALLRDPELGYLTLGVACRDEPVSALRKALAEAMQLQRFVAAYDDPDGPYMRAALDERSPLAPWRADRRYADSYRADLRDVVDYGCHLQLYLDPSIQQRFEEELAGRIEAEVPATELSGSLNLEGYRPISVDVTTPDVRAAGLHVVRVVVPGLYSNAAAGLPFLGGRLGSERLALPLPH</sequence>
<dbReference type="Proteomes" id="UP001595699">
    <property type="component" value="Unassembled WGS sequence"/>
</dbReference>
<dbReference type="PANTHER" id="PTHR37809:SF1">
    <property type="entry name" value="RIBOSOMAL PROTEIN S12 METHYLTHIOTRANSFERASE ACCESSORY FACTOR YCAO"/>
    <property type="match status" value="1"/>
</dbReference>
<dbReference type="Gene3D" id="3.30.1330.230">
    <property type="match status" value="1"/>
</dbReference>
<accession>A0ABV7Y5I6</accession>
<name>A0ABV7Y5I6_9ACTN</name>
<dbReference type="PROSITE" id="PS51664">
    <property type="entry name" value="YCAO"/>
    <property type="match status" value="1"/>
</dbReference>
<gene>
    <name evidence="2" type="ORF">ACFOUW_01595</name>
</gene>
<dbReference type="RefSeq" id="WP_205122099.1">
    <property type="nucleotide sequence ID" value="NZ_JAFBCM010000001.1"/>
</dbReference>
<dbReference type="NCBIfam" id="TIGR03604">
    <property type="entry name" value="TOMM_cyclo_SagD"/>
    <property type="match status" value="1"/>
</dbReference>
<dbReference type="EMBL" id="JBHRZH010000001">
    <property type="protein sequence ID" value="MFC3759520.1"/>
    <property type="molecule type" value="Genomic_DNA"/>
</dbReference>
<dbReference type="Gene3D" id="3.30.40.250">
    <property type="match status" value="1"/>
</dbReference>
<dbReference type="Pfam" id="PF02624">
    <property type="entry name" value="YcaO"/>
    <property type="match status" value="1"/>
</dbReference>
<evidence type="ECO:0000313" key="3">
    <source>
        <dbReference type="Proteomes" id="UP001595699"/>
    </source>
</evidence>